<dbReference type="RefSeq" id="WP_183977892.1">
    <property type="nucleotide sequence ID" value="NZ_JACIBY010000012.1"/>
</dbReference>
<evidence type="ECO:0000313" key="2">
    <source>
        <dbReference type="Proteomes" id="UP000541352"/>
    </source>
</evidence>
<dbReference type="AlphaFoldDB" id="A0A7W5ZPI8"/>
<protein>
    <submittedName>
        <fullName evidence="1">Uncharacterized protein</fullName>
    </submittedName>
</protein>
<comment type="caution">
    <text evidence="1">The sequence shown here is derived from an EMBL/GenBank/DDBJ whole genome shotgun (WGS) entry which is preliminary data.</text>
</comment>
<name>A0A7W5ZPI8_9BACT</name>
<keyword evidence="2" id="KW-1185">Reference proteome</keyword>
<reference evidence="1 2" key="1">
    <citation type="submission" date="2020-08" db="EMBL/GenBank/DDBJ databases">
        <title>Genomic Encyclopedia of Type Strains, Phase IV (KMG-IV): sequencing the most valuable type-strain genomes for metagenomic binning, comparative biology and taxonomic classification.</title>
        <authorList>
            <person name="Goeker M."/>
        </authorList>
    </citation>
    <scope>NUCLEOTIDE SEQUENCE [LARGE SCALE GENOMIC DNA]</scope>
    <source>
        <strain evidence="1 2">DSM 17976</strain>
    </source>
</reference>
<evidence type="ECO:0000313" key="1">
    <source>
        <dbReference type="EMBL" id="MBB3840729.1"/>
    </source>
</evidence>
<dbReference type="EMBL" id="JACIBY010000012">
    <property type="protein sequence ID" value="MBB3840729.1"/>
    <property type="molecule type" value="Genomic_DNA"/>
</dbReference>
<sequence length="69" mass="8467">MKIIPRIKEELTEAEKIKETAHQYRQGLWLGYHKRKTDEHRIKDFHNYMLKMADEWETKYLKKIGHEPG</sequence>
<organism evidence="1 2">
    <name type="scientific">Runella defluvii</name>
    <dbReference type="NCBI Taxonomy" id="370973"/>
    <lineage>
        <taxon>Bacteria</taxon>
        <taxon>Pseudomonadati</taxon>
        <taxon>Bacteroidota</taxon>
        <taxon>Cytophagia</taxon>
        <taxon>Cytophagales</taxon>
        <taxon>Spirosomataceae</taxon>
        <taxon>Runella</taxon>
    </lineage>
</organism>
<accession>A0A7W5ZPI8</accession>
<gene>
    <name evidence="1" type="ORF">FHS57_004749</name>
</gene>
<proteinExistence type="predicted"/>
<dbReference type="Proteomes" id="UP000541352">
    <property type="component" value="Unassembled WGS sequence"/>
</dbReference>